<organism evidence="1 2">
    <name type="scientific">Arsenophonus nasoniae</name>
    <name type="common">son-killer infecting Nasonia vitripennis</name>
    <dbReference type="NCBI Taxonomy" id="638"/>
    <lineage>
        <taxon>Bacteria</taxon>
        <taxon>Pseudomonadati</taxon>
        <taxon>Pseudomonadota</taxon>
        <taxon>Gammaproteobacteria</taxon>
        <taxon>Enterobacterales</taxon>
        <taxon>Morganellaceae</taxon>
        <taxon>Arsenophonus</taxon>
    </lineage>
</organism>
<accession>A0ABY8NKK4</accession>
<sequence length="94" mass="11004">MSDIIISFYVLRETHSNLFCVLWEYTKGSEPDAPEISGIPYLTHSIGKTTMQKAKILSSERFPMNNNVRRLRYLQKLEALKRNGNHQFPVTIYR</sequence>
<evidence type="ECO:0000313" key="1">
    <source>
        <dbReference type="EMBL" id="WGM04522.1"/>
    </source>
</evidence>
<keyword evidence="2" id="KW-1185">Reference proteome</keyword>
<evidence type="ECO:0000313" key="2">
    <source>
        <dbReference type="Proteomes" id="UP001177592"/>
    </source>
</evidence>
<dbReference type="RefSeq" id="WP_135677816.1">
    <property type="nucleotide sequence ID" value="NZ_CP038613.1"/>
</dbReference>
<reference evidence="1" key="1">
    <citation type="submission" date="2023-04" db="EMBL/GenBank/DDBJ databases">
        <title>Genome dynamics across the evolutionary transition to endosymbiosis.</title>
        <authorList>
            <person name="Siozios S."/>
            <person name="Nadal-Jimenez P."/>
            <person name="Azagi T."/>
            <person name="Sprong H."/>
            <person name="Frost C.L."/>
            <person name="Parratt S.R."/>
            <person name="Taylor G."/>
            <person name="Brettell L."/>
            <person name="Lew K.C."/>
            <person name="Croft L."/>
            <person name="King K.C."/>
            <person name="Brockhurst M.A."/>
            <person name="Hypsa V."/>
            <person name="Novakova E."/>
            <person name="Darby A.C."/>
            <person name="Hurst G.D.D."/>
        </authorList>
    </citation>
    <scope>NUCLEOTIDE SEQUENCE</scope>
    <source>
        <strain evidence="1">ANv_CAN</strain>
    </source>
</reference>
<proteinExistence type="predicted"/>
<gene>
    <name evidence="1" type="ORF">QE258_12910</name>
</gene>
<protein>
    <submittedName>
        <fullName evidence="1">Uncharacterized protein</fullName>
    </submittedName>
</protein>
<dbReference type="EMBL" id="CP123523">
    <property type="protein sequence ID" value="WGM04522.1"/>
    <property type="molecule type" value="Genomic_DNA"/>
</dbReference>
<dbReference type="Proteomes" id="UP001177592">
    <property type="component" value="Chromosome"/>
</dbReference>
<name>A0ABY8NKK4_9GAMM</name>
<dbReference type="GeneID" id="96877817"/>